<dbReference type="PANTHER" id="PTHR24559:SF450">
    <property type="entry name" value="RNA-DIRECTED DNA POLYMERASE HOMOLOG"/>
    <property type="match status" value="1"/>
</dbReference>
<dbReference type="Gene3D" id="3.10.10.10">
    <property type="entry name" value="HIV Type 1 Reverse Transcriptase, subunit A, domain 1"/>
    <property type="match status" value="1"/>
</dbReference>
<sequence length="157" mass="17658">MLRTLGIIEWDFSKLLMRFQYGGKRISLQGMTNPYKQINGNKVERILKGASMDLFKEPKGLPPLQVHDHCIPLVPGSGPVSVRPYRYPHFQKTEIEQQVEEMLKSALNRIIVKDKFPIPVIDELLDELHAARRGIGGSAKGGCYDGVADYYSKSAIS</sequence>
<organism evidence="1 2">
    <name type="scientific">Vitis vinifera</name>
    <name type="common">Grape</name>
    <dbReference type="NCBI Taxonomy" id="29760"/>
    <lineage>
        <taxon>Eukaryota</taxon>
        <taxon>Viridiplantae</taxon>
        <taxon>Streptophyta</taxon>
        <taxon>Embryophyta</taxon>
        <taxon>Tracheophyta</taxon>
        <taxon>Spermatophyta</taxon>
        <taxon>Magnoliopsida</taxon>
        <taxon>eudicotyledons</taxon>
        <taxon>Gunneridae</taxon>
        <taxon>Pentapetalae</taxon>
        <taxon>rosids</taxon>
        <taxon>Vitales</taxon>
        <taxon>Vitaceae</taxon>
        <taxon>Viteae</taxon>
        <taxon>Vitis</taxon>
    </lineage>
</organism>
<comment type="caution">
    <text evidence="1">The sequence shown here is derived from an EMBL/GenBank/DDBJ whole genome shotgun (WGS) entry which is preliminary data.</text>
</comment>
<evidence type="ECO:0000313" key="1">
    <source>
        <dbReference type="EMBL" id="RVW22789.1"/>
    </source>
</evidence>
<dbReference type="PANTHER" id="PTHR24559">
    <property type="entry name" value="TRANSPOSON TY3-I GAG-POL POLYPROTEIN"/>
    <property type="match status" value="1"/>
</dbReference>
<dbReference type="EMBL" id="QGNW01002218">
    <property type="protein sequence ID" value="RVW22789.1"/>
    <property type="molecule type" value="Genomic_DNA"/>
</dbReference>
<gene>
    <name evidence="1" type="ORF">CK203_106466</name>
</gene>
<dbReference type="SUPFAM" id="SSF56672">
    <property type="entry name" value="DNA/RNA polymerases"/>
    <property type="match status" value="1"/>
</dbReference>
<name>A0A438CI00_VITVI</name>
<dbReference type="Proteomes" id="UP000288805">
    <property type="component" value="Unassembled WGS sequence"/>
</dbReference>
<accession>A0A438CI00</accession>
<dbReference type="AlphaFoldDB" id="A0A438CI00"/>
<reference evidence="1 2" key="1">
    <citation type="journal article" date="2018" name="PLoS Genet.">
        <title>Population sequencing reveals clonal diversity and ancestral inbreeding in the grapevine cultivar Chardonnay.</title>
        <authorList>
            <person name="Roach M.J."/>
            <person name="Johnson D.L."/>
            <person name="Bohlmann J."/>
            <person name="van Vuuren H.J."/>
            <person name="Jones S.J."/>
            <person name="Pretorius I.S."/>
            <person name="Schmidt S.A."/>
            <person name="Borneman A.R."/>
        </authorList>
    </citation>
    <scope>NUCLEOTIDE SEQUENCE [LARGE SCALE GENOMIC DNA]</scope>
    <source>
        <strain evidence="2">cv. Chardonnay</strain>
        <tissue evidence="1">Leaf</tissue>
    </source>
</reference>
<dbReference type="InterPro" id="IPR053134">
    <property type="entry name" value="RNA-dir_DNA_polymerase"/>
</dbReference>
<protein>
    <submittedName>
        <fullName evidence="1">Uncharacterized protein</fullName>
    </submittedName>
</protein>
<proteinExistence type="predicted"/>
<dbReference type="InterPro" id="IPR043502">
    <property type="entry name" value="DNA/RNA_pol_sf"/>
</dbReference>
<evidence type="ECO:0000313" key="2">
    <source>
        <dbReference type="Proteomes" id="UP000288805"/>
    </source>
</evidence>